<proteinExistence type="inferred from homology"/>
<keyword evidence="3 5" id="KW-0687">Ribonucleoprotein</keyword>
<dbReference type="AlphaFoldDB" id="A0A1F5P8R4"/>
<reference evidence="7 8" key="1">
    <citation type="journal article" date="2016" name="Nat. Commun.">
        <title>Thousands of microbial genomes shed light on interconnected biogeochemical processes in an aquifer system.</title>
        <authorList>
            <person name="Anantharaman K."/>
            <person name="Brown C.T."/>
            <person name="Hug L.A."/>
            <person name="Sharon I."/>
            <person name="Castelle C.J."/>
            <person name="Probst A.J."/>
            <person name="Thomas B.C."/>
            <person name="Singh A."/>
            <person name="Wilkins M.J."/>
            <person name="Karaoz U."/>
            <person name="Brodie E.L."/>
            <person name="Williams K.H."/>
            <person name="Hubbard S.S."/>
            <person name="Banfield J.F."/>
        </authorList>
    </citation>
    <scope>NUCLEOTIDE SEQUENCE [LARGE SCALE GENOMIC DNA]</scope>
</reference>
<comment type="similarity">
    <text evidence="1 5 6">Belongs to the bacterial ribosomal protein bL19 family.</text>
</comment>
<dbReference type="InterPro" id="IPR008991">
    <property type="entry name" value="Translation_prot_SH3-like_sf"/>
</dbReference>
<evidence type="ECO:0000256" key="1">
    <source>
        <dbReference type="ARBA" id="ARBA00005781"/>
    </source>
</evidence>
<dbReference type="GO" id="GO:0006412">
    <property type="term" value="P:translation"/>
    <property type="evidence" value="ECO:0007669"/>
    <property type="project" value="UniProtKB-UniRule"/>
</dbReference>
<dbReference type="GO" id="GO:0022625">
    <property type="term" value="C:cytosolic large ribosomal subunit"/>
    <property type="evidence" value="ECO:0007669"/>
    <property type="project" value="TreeGrafter"/>
</dbReference>
<evidence type="ECO:0000256" key="5">
    <source>
        <dbReference type="HAMAP-Rule" id="MF_00402"/>
    </source>
</evidence>
<evidence type="ECO:0000256" key="4">
    <source>
        <dbReference type="ARBA" id="ARBA00035171"/>
    </source>
</evidence>
<evidence type="ECO:0000313" key="8">
    <source>
        <dbReference type="Proteomes" id="UP000176786"/>
    </source>
</evidence>
<dbReference type="PIRSF" id="PIRSF002191">
    <property type="entry name" value="Ribosomal_L19"/>
    <property type="match status" value="1"/>
</dbReference>
<gene>
    <name evidence="5" type="primary">rplS</name>
    <name evidence="7" type="ORF">A3J48_02480</name>
</gene>
<name>A0A1F5P8R4_9BACT</name>
<dbReference type="EMBL" id="MFES01000003">
    <property type="protein sequence ID" value="OGE86341.1"/>
    <property type="molecule type" value="Genomic_DNA"/>
</dbReference>
<sequence>MPRILSINSEKLKKDLPDFSPGDVVRVHQRIKETSDAGKTRERVQIFEGLVIARKHGHGVNGTFMVRKIASGVGVERIFPLHSPNIEKIEVVKSQPVRQAKLYYVRERAGSAPRVRKNKTAK</sequence>
<dbReference type="Proteomes" id="UP000176786">
    <property type="component" value="Unassembled WGS sequence"/>
</dbReference>
<organism evidence="7 8">
    <name type="scientific">Candidatus Doudnabacteria bacterium RIFCSPHIGHO2_02_FULL_46_11</name>
    <dbReference type="NCBI Taxonomy" id="1817832"/>
    <lineage>
        <taxon>Bacteria</taxon>
        <taxon>Candidatus Doudnaibacteriota</taxon>
    </lineage>
</organism>
<dbReference type="PANTHER" id="PTHR15680">
    <property type="entry name" value="RIBOSOMAL PROTEIN L19"/>
    <property type="match status" value="1"/>
</dbReference>
<keyword evidence="2 5" id="KW-0689">Ribosomal protein</keyword>
<dbReference type="GO" id="GO:0003735">
    <property type="term" value="F:structural constituent of ribosome"/>
    <property type="evidence" value="ECO:0007669"/>
    <property type="project" value="InterPro"/>
</dbReference>
<evidence type="ECO:0000256" key="3">
    <source>
        <dbReference type="ARBA" id="ARBA00023274"/>
    </source>
</evidence>
<comment type="caution">
    <text evidence="7">The sequence shown here is derived from an EMBL/GenBank/DDBJ whole genome shotgun (WGS) entry which is preliminary data.</text>
</comment>
<dbReference type="NCBIfam" id="TIGR01024">
    <property type="entry name" value="rplS_bact"/>
    <property type="match status" value="1"/>
</dbReference>
<dbReference type="HAMAP" id="MF_00402">
    <property type="entry name" value="Ribosomal_bL19"/>
    <property type="match status" value="1"/>
</dbReference>
<evidence type="ECO:0000313" key="7">
    <source>
        <dbReference type="EMBL" id="OGE86341.1"/>
    </source>
</evidence>
<protein>
    <recommendedName>
        <fullName evidence="4 5">Large ribosomal subunit protein bL19</fullName>
    </recommendedName>
</protein>
<dbReference type="STRING" id="1817832.A3J48_02480"/>
<dbReference type="PRINTS" id="PR00061">
    <property type="entry name" value="RIBOSOMALL19"/>
</dbReference>
<dbReference type="SUPFAM" id="SSF50104">
    <property type="entry name" value="Translation proteins SH3-like domain"/>
    <property type="match status" value="1"/>
</dbReference>
<evidence type="ECO:0000256" key="2">
    <source>
        <dbReference type="ARBA" id="ARBA00022980"/>
    </source>
</evidence>
<dbReference type="PANTHER" id="PTHR15680:SF9">
    <property type="entry name" value="LARGE RIBOSOMAL SUBUNIT PROTEIN BL19M"/>
    <property type="match status" value="1"/>
</dbReference>
<dbReference type="InterPro" id="IPR038657">
    <property type="entry name" value="Ribosomal_bL19_sf"/>
</dbReference>
<accession>A0A1F5P8R4</accession>
<dbReference type="InterPro" id="IPR001857">
    <property type="entry name" value="Ribosomal_bL19"/>
</dbReference>
<dbReference type="Pfam" id="PF01245">
    <property type="entry name" value="Ribosomal_L19"/>
    <property type="match status" value="1"/>
</dbReference>
<comment type="function">
    <text evidence="5 6">This protein is located at the 30S-50S ribosomal subunit interface and may play a role in the structure and function of the aminoacyl-tRNA binding site.</text>
</comment>
<dbReference type="Gene3D" id="2.30.30.790">
    <property type="match status" value="1"/>
</dbReference>
<evidence type="ECO:0000256" key="6">
    <source>
        <dbReference type="RuleBase" id="RU000559"/>
    </source>
</evidence>